<dbReference type="PANTHER" id="PTHR30137">
    <property type="entry name" value="LUCIFERASE-LIKE MONOOXYGENASE"/>
    <property type="match status" value="1"/>
</dbReference>
<name>A0A3Q9J8K4_9MICO</name>
<evidence type="ECO:0000313" key="5">
    <source>
        <dbReference type="Proteomes" id="UP000274841"/>
    </source>
</evidence>
<reference evidence="4 5" key="1">
    <citation type="submission" date="2018-08" db="EMBL/GenBank/DDBJ databases">
        <title>Microbacterium oxydans strain HG3.</title>
        <authorList>
            <person name="ORTET P."/>
        </authorList>
    </citation>
    <scope>NUCLEOTIDE SEQUENCE [LARGE SCALE GENOMIC DNA]</scope>
    <source>
        <strain evidence="4 5">HG3</strain>
    </source>
</reference>
<dbReference type="KEGG" id="moy:CVS54_03200"/>
<proteinExistence type="predicted"/>
<evidence type="ECO:0000256" key="1">
    <source>
        <dbReference type="ARBA" id="ARBA00023002"/>
    </source>
</evidence>
<evidence type="ECO:0000313" key="4">
    <source>
        <dbReference type="EMBL" id="AZS41839.1"/>
    </source>
</evidence>
<protein>
    <submittedName>
        <fullName evidence="4">Alkanal monooxygenase alpha chain</fullName>
        <ecNumber evidence="4">1.14.14.3</ecNumber>
    </submittedName>
</protein>
<dbReference type="GO" id="GO:0005829">
    <property type="term" value="C:cytosol"/>
    <property type="evidence" value="ECO:0007669"/>
    <property type="project" value="TreeGrafter"/>
</dbReference>
<dbReference type="InterPro" id="IPR050766">
    <property type="entry name" value="Bact_Lucif_Oxidored"/>
</dbReference>
<dbReference type="InterPro" id="IPR011251">
    <property type="entry name" value="Luciferase-like_dom"/>
</dbReference>
<dbReference type="Pfam" id="PF00296">
    <property type="entry name" value="Bac_luciferase"/>
    <property type="match status" value="1"/>
</dbReference>
<keyword evidence="1 4" id="KW-0560">Oxidoreductase</keyword>
<dbReference type="EMBL" id="CP031422">
    <property type="protein sequence ID" value="AZS41839.1"/>
    <property type="molecule type" value="Genomic_DNA"/>
</dbReference>
<dbReference type="InterPro" id="IPR036661">
    <property type="entry name" value="Luciferase-like_sf"/>
</dbReference>
<evidence type="ECO:0000256" key="2">
    <source>
        <dbReference type="ARBA" id="ARBA00023033"/>
    </source>
</evidence>
<dbReference type="AlphaFoldDB" id="A0A3Q9J8K4"/>
<dbReference type="GO" id="GO:0047646">
    <property type="term" value="F:alkanal monooxygenase (FMN-linked) activity"/>
    <property type="evidence" value="ECO:0007669"/>
    <property type="project" value="UniProtKB-EC"/>
</dbReference>
<gene>
    <name evidence="4" type="primary">luxA_4</name>
    <name evidence="4" type="ORF">CVS54_03200</name>
</gene>
<sequence>MCQSYGCSLLTRQSGVAGDARKVVADMKELEFGLNSFGEVATDAGRVMSDGETVRLLIDEAQLAESVGLDVFSIGEHYREGQVDSATPVLLAAAAQATSTIGLGTSVTVLSTQDPVRLYQEFATVDGISNGRAQLILGRASAIESFPLFGYDIAEYEQIFEEKLDLFLRLMREDSVTWNGAYRSPLENVRLHPRMPEGGIPAWIGIGGSPDSVIRAAEHGLPLMMAIIGGRPERFAGHARLYLRALEQFGRPELPIGQHSIGLIADTDDEAKNVHWKFWEPVVTQMSKERGFYAPTLERYREEVDTGALYVGSPESVAHKVAAAVRSNHLSRFDLKYDIMHLPKDVRERSIRLFGEVVAPRVRELLAEDPGEGAFADPGLARITKDGKAVHA</sequence>
<dbReference type="PANTHER" id="PTHR30137:SF8">
    <property type="entry name" value="BLR5498 PROTEIN"/>
    <property type="match status" value="1"/>
</dbReference>
<accession>A0A3Q9J8K4</accession>
<dbReference type="Gene3D" id="3.20.20.30">
    <property type="entry name" value="Luciferase-like domain"/>
    <property type="match status" value="1"/>
</dbReference>
<evidence type="ECO:0000259" key="3">
    <source>
        <dbReference type="Pfam" id="PF00296"/>
    </source>
</evidence>
<dbReference type="SUPFAM" id="SSF51679">
    <property type="entry name" value="Bacterial luciferase-like"/>
    <property type="match status" value="1"/>
</dbReference>
<feature type="domain" description="Luciferase-like" evidence="3">
    <location>
        <begin position="49"/>
        <end position="326"/>
    </location>
</feature>
<organism evidence="4 5">
    <name type="scientific">Microbacterium oxydans</name>
    <dbReference type="NCBI Taxonomy" id="82380"/>
    <lineage>
        <taxon>Bacteria</taxon>
        <taxon>Bacillati</taxon>
        <taxon>Actinomycetota</taxon>
        <taxon>Actinomycetes</taxon>
        <taxon>Micrococcales</taxon>
        <taxon>Microbacteriaceae</taxon>
        <taxon>Microbacterium</taxon>
    </lineage>
</organism>
<keyword evidence="2 4" id="KW-0503">Monooxygenase</keyword>
<dbReference type="Proteomes" id="UP000274841">
    <property type="component" value="Chromosome"/>
</dbReference>
<dbReference type="EC" id="1.14.14.3" evidence="4"/>